<evidence type="ECO:0000256" key="2">
    <source>
        <dbReference type="ARBA" id="ARBA00005533"/>
    </source>
</evidence>
<sequence length="1274" mass="147097">MSDDDGEGSFYCEESLDQINKPESKEKELLKSWLATSPYILFATKCLHTVFASEKHLFNKRELNCLYFFLHELSDHGRYLFMRIYLRRPGWIKTDDYLRYATTCDISKALEELSRGYHFIATDPNFNPEYLNQCSNEDDDIHEKLQEKISHIMTGGGGGENSFIFRHNVDSAPIKRSLGLLTLKTLRQICKDLKISTTSRQPLRAAITKSNDKRREISRNDLITEISKTITQPSLSLFFQTNSNIQDSSPKEKRSQGFRKVLAHTKANLGDEPIHINPVVSAIFHRAFLAYFRARNFDEEYERSALLSAFRLRNFPEYKIVRTPMFFPDRKVFLEYERASDILYEAEEIQTLRADQGKETRAHKLYFGQIHDEIMPSLFAASFCDPQEVRSLAQNDSRSLYYTPEWIGVGAAIKVIQFIKDPEAEWTFYKAYLGQKLYHSRRRGNTYDRMAKVEMNDLTQNSSFALSIMDDTQSSGLEQIAKQLRNITEKLKSADPQTARGLEKSLEEKTKQFWYTKAMETCVTGLQDSAIHEVAHIALKRRIARLESLLKVPVKDRLDFSYDTLMQPTMRIISWPRASEDIVATTIRIVNQLKRDSQNPLKQTQLGSKETLALIPLRNDRRETGLRPLWQDLENPEMSLTVEGAALQYYETTFGYRGFHSENAILATLFALLFWDILFSDPYNSEEKEEEEEKEKAKEEIDSDESSQSLSSNNKKKSVFQHHCQSMPLDLFSSSFYANRKVAIDTRLQQILGKTDSGNSATFLLDQIKLVYDRESLRKTVCIGLAWYELEDLLTIAEGLGPLAMFNICLTLAKNYRTLSAGMPDLILWNPETKEVKFSEVKSEHDHLSERQMYWIDVLKRAGVEVELCKVYDPKTYEIKKMRSERIYMPFQIFKQRIFTPIDKQSIFAQRTNWLEFGLAQFLRWSMESIKPNTAGFVFYSKEVWIWLYRFRRWRCGASYIGDTVFEPFEDGMAKGVWIRSPQRGKEYDVVIYYVHGGGHVFASPYMYLEFFVKLIYSLQFQGFRNPAVFALEYGHIPMTSYAGQLSQVSLGWNLLKKKHAQANIVLMGDSNGASLALGLLLHITRPAYHVTGVVPVQPDAAIFISPVCKSFSENERTIETIKRSPDFMLPHFYKSYGKLMSVSTMSNLPQGILHVYENPGMCRSMEWWKKAVPSGGILIMHGEEELLSPEIEELYSLLNQVGNCRIAASSGQLHSWPMFQMIAGRTIEDREQGIEDISLAIGHMVLWKDMALVEREEKFEQFVLKKLRAANIV</sequence>
<evidence type="ECO:0000256" key="8">
    <source>
        <dbReference type="RuleBase" id="RU365033"/>
    </source>
</evidence>
<dbReference type="GeneID" id="43584630"/>
<dbReference type="Pfam" id="PF10340">
    <property type="entry name" value="Say1_Mug180"/>
    <property type="match status" value="1"/>
</dbReference>
<dbReference type="GO" id="GO:0017108">
    <property type="term" value="F:5'-flap endonuclease activity"/>
    <property type="evidence" value="ECO:0007669"/>
    <property type="project" value="TreeGrafter"/>
</dbReference>
<comment type="similarity">
    <text evidence="2 8">Belongs to the FAN1 family.</text>
</comment>
<dbReference type="CDD" id="cd22326">
    <property type="entry name" value="FAN1-like"/>
    <property type="match status" value="1"/>
</dbReference>
<comment type="function">
    <text evidence="8">Nuclease required for the repair of DNA interstrand cross-links (ICL). Acts as a 5'-3' exonuclease that anchors at a cut end of DNA and cleaves DNA successively at every third nucleotide, allowing to excise an ICL from one strand through flanking incisions.</text>
</comment>
<keyword evidence="8" id="KW-0234">DNA repair</keyword>
<dbReference type="InterPro" id="IPR029058">
    <property type="entry name" value="AB_hydrolase_fold"/>
</dbReference>
<dbReference type="EC" id="3.1.4.1" evidence="8"/>
<keyword evidence="3 8" id="KW-0540">Nuclease</keyword>
<proteinExistence type="inferred from homology"/>
<evidence type="ECO:0000256" key="6">
    <source>
        <dbReference type="ARBA" id="ARBA00022842"/>
    </source>
</evidence>
<keyword evidence="8" id="KW-0227">DNA damage</keyword>
<feature type="domain" description="VRR-NUC" evidence="10">
    <location>
        <begin position="759"/>
        <end position="873"/>
    </location>
</feature>
<dbReference type="InterPro" id="IPR011856">
    <property type="entry name" value="tRNA_endonuc-like_dom_sf"/>
</dbReference>
<name>A0A5E8C3T2_9ASCO</name>
<evidence type="ECO:0000256" key="7">
    <source>
        <dbReference type="ARBA" id="ARBA00023211"/>
    </source>
</evidence>
<dbReference type="GO" id="GO:0005634">
    <property type="term" value="C:nucleus"/>
    <property type="evidence" value="ECO:0007669"/>
    <property type="project" value="UniProtKB-SubCell"/>
</dbReference>
<dbReference type="RefSeq" id="XP_031856421.1">
    <property type="nucleotide sequence ID" value="XM_032000530.1"/>
</dbReference>
<evidence type="ECO:0000313" key="11">
    <source>
        <dbReference type="EMBL" id="VVT57680.1"/>
    </source>
</evidence>
<comment type="subcellular location">
    <subcellularLocation>
        <location evidence="8">Nucleus</location>
    </subcellularLocation>
</comment>
<evidence type="ECO:0000256" key="3">
    <source>
        <dbReference type="ARBA" id="ARBA00022722"/>
    </source>
</evidence>
<dbReference type="GO" id="GO:0070336">
    <property type="term" value="F:flap-structured DNA binding"/>
    <property type="evidence" value="ECO:0007669"/>
    <property type="project" value="TreeGrafter"/>
</dbReference>
<dbReference type="GO" id="GO:0008409">
    <property type="term" value="F:5'-3' exonuclease activity"/>
    <property type="evidence" value="ECO:0007669"/>
    <property type="project" value="TreeGrafter"/>
</dbReference>
<dbReference type="SMART" id="SM00990">
    <property type="entry name" value="VRR_NUC"/>
    <property type="match status" value="1"/>
</dbReference>
<dbReference type="GO" id="GO:0036297">
    <property type="term" value="P:interstrand cross-link repair"/>
    <property type="evidence" value="ECO:0007669"/>
    <property type="project" value="InterPro"/>
</dbReference>
<dbReference type="SUPFAM" id="SSF53474">
    <property type="entry name" value="alpha/beta-Hydrolases"/>
    <property type="match status" value="1"/>
</dbReference>
<dbReference type="GO" id="GO:0046872">
    <property type="term" value="F:metal ion binding"/>
    <property type="evidence" value="ECO:0007669"/>
    <property type="project" value="UniProtKB-KW"/>
</dbReference>
<dbReference type="OrthoDB" id="408631at2759"/>
<protein>
    <recommendedName>
        <fullName evidence="8">Fanconi-associated nuclease</fullName>
        <ecNumber evidence="8">3.1.4.1</ecNumber>
    </recommendedName>
</protein>
<accession>A0A5E8C3T2</accession>
<evidence type="ECO:0000256" key="9">
    <source>
        <dbReference type="SAM" id="MobiDB-lite"/>
    </source>
</evidence>
<keyword evidence="12" id="KW-1185">Reference proteome</keyword>
<evidence type="ECO:0000256" key="1">
    <source>
        <dbReference type="ARBA" id="ARBA00000983"/>
    </source>
</evidence>
<dbReference type="GO" id="GO:0004528">
    <property type="term" value="F:phosphodiesterase I activity"/>
    <property type="evidence" value="ECO:0007669"/>
    <property type="project" value="UniProtKB-EC"/>
</dbReference>
<keyword evidence="6 8" id="KW-0460">Magnesium</keyword>
<comment type="cofactor">
    <cofactor evidence="8">
        <name>Mg(2+)</name>
        <dbReference type="ChEBI" id="CHEBI:18420"/>
    </cofactor>
    <cofactor evidence="8">
        <name>Mn(2+)</name>
        <dbReference type="ChEBI" id="CHEBI:29035"/>
    </cofactor>
</comment>
<evidence type="ECO:0000259" key="10">
    <source>
        <dbReference type="SMART" id="SM00990"/>
    </source>
</evidence>
<reference evidence="11 12" key="1">
    <citation type="submission" date="2019-09" db="EMBL/GenBank/DDBJ databases">
        <authorList>
            <person name="Brejova B."/>
        </authorList>
    </citation>
    <scope>NUCLEOTIDE SEQUENCE [LARGE SCALE GENOMIC DNA]</scope>
</reference>
<dbReference type="AlphaFoldDB" id="A0A5E8C3T2"/>
<evidence type="ECO:0000313" key="12">
    <source>
        <dbReference type="Proteomes" id="UP000398389"/>
    </source>
</evidence>
<comment type="catalytic activity">
    <reaction evidence="1 8">
        <text>Hydrolytically removes 5'-nucleotides successively from the 3'-hydroxy termini of 3'-hydroxy-terminated oligonucleotides.</text>
        <dbReference type="EC" id="3.1.4.1"/>
    </reaction>
</comment>
<dbReference type="EMBL" id="CABVLU010000005">
    <property type="protein sequence ID" value="VVT57680.1"/>
    <property type="molecule type" value="Genomic_DNA"/>
</dbReference>
<dbReference type="Gene3D" id="3.40.50.1820">
    <property type="entry name" value="alpha/beta hydrolase"/>
    <property type="match status" value="1"/>
</dbReference>
<dbReference type="Pfam" id="PF08774">
    <property type="entry name" value="VRR_NUC"/>
    <property type="match status" value="1"/>
</dbReference>
<dbReference type="InterPro" id="IPR019436">
    <property type="entry name" value="Say1-like"/>
</dbReference>
<organism evidence="11 12">
    <name type="scientific">Magnusiomyces paraingens</name>
    <dbReference type="NCBI Taxonomy" id="2606893"/>
    <lineage>
        <taxon>Eukaryota</taxon>
        <taxon>Fungi</taxon>
        <taxon>Dikarya</taxon>
        <taxon>Ascomycota</taxon>
        <taxon>Saccharomycotina</taxon>
        <taxon>Dipodascomycetes</taxon>
        <taxon>Dipodascales</taxon>
        <taxon>Dipodascaceae</taxon>
        <taxon>Magnusiomyces</taxon>
    </lineage>
</organism>
<dbReference type="Proteomes" id="UP000398389">
    <property type="component" value="Unassembled WGS sequence"/>
</dbReference>
<evidence type="ECO:0000256" key="4">
    <source>
        <dbReference type="ARBA" id="ARBA00022723"/>
    </source>
</evidence>
<keyword evidence="4 8" id="KW-0479">Metal-binding</keyword>
<gene>
    <name evidence="11" type="ORF">SAPINGB_P005816</name>
</gene>
<dbReference type="PANTHER" id="PTHR15749:SF4">
    <property type="entry name" value="FANCONI-ASSOCIATED NUCLEASE 1"/>
    <property type="match status" value="1"/>
</dbReference>
<evidence type="ECO:0000256" key="5">
    <source>
        <dbReference type="ARBA" id="ARBA00022801"/>
    </source>
</evidence>
<dbReference type="InterPro" id="IPR014883">
    <property type="entry name" value="VRR_NUC"/>
</dbReference>
<dbReference type="PANTHER" id="PTHR15749">
    <property type="entry name" value="FANCONI-ASSOCIATED NUCLEASE 1"/>
    <property type="match status" value="1"/>
</dbReference>
<dbReference type="Gene3D" id="3.40.1350.10">
    <property type="match status" value="1"/>
</dbReference>
<feature type="region of interest" description="Disordered" evidence="9">
    <location>
        <begin position="685"/>
        <end position="714"/>
    </location>
</feature>
<dbReference type="InterPro" id="IPR033315">
    <property type="entry name" value="Fan1-like"/>
</dbReference>
<dbReference type="InterPro" id="IPR049132">
    <property type="entry name" value="FAN1-like_euk"/>
</dbReference>
<keyword evidence="5 8" id="KW-0378">Hydrolase</keyword>
<keyword evidence="8" id="KW-0539">Nucleus</keyword>
<keyword evidence="7 8" id="KW-0464">Manganese</keyword>